<dbReference type="Proteomes" id="UP000031829">
    <property type="component" value="Chromosome"/>
</dbReference>
<dbReference type="GeneID" id="93642100"/>
<keyword evidence="1" id="KW-0449">Lipoprotein</keyword>
<organism evidence="1 2">
    <name type="scientific">Priestia megaterium (strain ATCC 14581 / DSM 32 / CCUG 1817 / JCM 2506 / NBRC 15308 / NCIMB 9376 / NCTC 10342 / NRRL B-14308 / VKM B-512 / Ford 19)</name>
    <name type="common">Bacillus megaterium</name>
    <dbReference type="NCBI Taxonomy" id="1348623"/>
    <lineage>
        <taxon>Bacteria</taxon>
        <taxon>Bacillati</taxon>
        <taxon>Bacillota</taxon>
        <taxon>Bacilli</taxon>
        <taxon>Bacillales</taxon>
        <taxon>Bacillaceae</taxon>
        <taxon>Priestia</taxon>
    </lineage>
</organism>
<dbReference type="KEGG" id="bmeg:BG04_4074"/>
<gene>
    <name evidence="1" type="ORF">BG04_4074</name>
</gene>
<proteinExistence type="predicted"/>
<accession>A0A0B6AH64</accession>
<evidence type="ECO:0000313" key="1">
    <source>
        <dbReference type="EMBL" id="AJI20372.1"/>
    </source>
</evidence>
<protein>
    <submittedName>
        <fullName evidence="1">Putative lipoprotein</fullName>
    </submittedName>
</protein>
<dbReference type="HOGENOM" id="CLU_122268_0_0_9"/>
<name>A0A0B6AH64_PRIM2</name>
<evidence type="ECO:0000313" key="2">
    <source>
        <dbReference type="Proteomes" id="UP000031829"/>
    </source>
</evidence>
<sequence>MKSVKNIVFFVLLLFIISACSNSKDIKLSKADAIITNNKDLVGETVRTIGEGKSQTTVDTVLYYTFVVKNNSNKSISNEDLNQIKLKIKPNQELLSVVEDTVGSNLYNVNKSKIGGGQGIEEIPAHGTGKFTIYYNLSTDKQGNKLPSIPTKEELKRIKENALKSTLIVSENGEEIAHFNLNKN</sequence>
<dbReference type="EMBL" id="CP009920">
    <property type="protein sequence ID" value="AJI20372.1"/>
    <property type="molecule type" value="Genomic_DNA"/>
</dbReference>
<dbReference type="AlphaFoldDB" id="A0A0B6AH64"/>
<dbReference type="RefSeq" id="WP_034652981.1">
    <property type="nucleotide sequence ID" value="NZ_BCVB01000002.1"/>
</dbReference>
<dbReference type="PROSITE" id="PS51257">
    <property type="entry name" value="PROKAR_LIPOPROTEIN"/>
    <property type="match status" value="1"/>
</dbReference>
<reference evidence="1 2" key="1">
    <citation type="journal article" date="2015" name="Genome Announc.">
        <title>Complete genome sequences for 35 biothreat assay-relevant bacillus species.</title>
        <authorList>
            <person name="Johnson S.L."/>
            <person name="Daligault H.E."/>
            <person name="Davenport K.W."/>
            <person name="Jaissle J."/>
            <person name="Frey K.G."/>
            <person name="Ladner J.T."/>
            <person name="Broomall S.M."/>
            <person name="Bishop-Lilly K.A."/>
            <person name="Bruce D.C."/>
            <person name="Gibbons H.S."/>
            <person name="Coyne S.R."/>
            <person name="Lo C.C."/>
            <person name="Meincke L."/>
            <person name="Munk A.C."/>
            <person name="Koroleva G.I."/>
            <person name="Rosenzweig C.N."/>
            <person name="Palacios G.F."/>
            <person name="Redden C.L."/>
            <person name="Minogue T.D."/>
            <person name="Chain P.S."/>
        </authorList>
    </citation>
    <scope>NUCLEOTIDE SEQUENCE [LARGE SCALE GENOMIC DNA]</scope>
    <source>
        <strain evidence="2">ATCC 14581 / DSM 32 / JCM 2506 / NBRC 15308 / NCIMB 9376 / NCTC 10342 / NRRL B-14308 / VKM B-512</strain>
    </source>
</reference>